<name>A0A3M7T5Y0_BRAPC</name>
<dbReference type="EMBL" id="REGN01000221">
    <property type="protein sequence ID" value="RNA43483.1"/>
    <property type="molecule type" value="Genomic_DNA"/>
</dbReference>
<keyword evidence="1" id="KW-0732">Signal</keyword>
<evidence type="ECO:0000313" key="2">
    <source>
        <dbReference type="EMBL" id="RNA43483.1"/>
    </source>
</evidence>
<feature type="chain" id="PRO_5017953452" evidence="1">
    <location>
        <begin position="21"/>
        <end position="360"/>
    </location>
</feature>
<proteinExistence type="predicted"/>
<dbReference type="AlphaFoldDB" id="A0A3M7T5Y0"/>
<evidence type="ECO:0000313" key="3">
    <source>
        <dbReference type="Proteomes" id="UP000276133"/>
    </source>
</evidence>
<accession>A0A3M7T5Y0</accession>
<dbReference type="OrthoDB" id="10001803at2759"/>
<sequence>MVSFLFSTLIILISNPWTNAFQITSSSLIASLHDLKQIVPELKRCPIDCKTYIKSNSALGFNGPIGALGPLGTIGPVSSHIWSPATEFAWHGDFFVFMTNILGHVQNLNYDLVSHRNNPLSENGPLGSSFWNLMPKINDFTRHMQGLGLFSVLGPLGPLGPLGALGPLGPVGAHGLRISQNGQYIDIYGTVQHKVKAMFNSTHFVEWPLFEKYHSKKFVDHLSKTGHLDTSFMVYSVTNEIGESYIMRVSEPQYITILVTPIVIGKNFAINIFVNDKEIAKVNSLFYTPWIQLYISRDDFVKSNNQISLRVDVKSDLIDCGFIIPIAHCSMEYYLYVVGSTEFMLREPHIQYEGPYIRKI</sequence>
<organism evidence="2 3">
    <name type="scientific">Brachionus plicatilis</name>
    <name type="common">Marine rotifer</name>
    <name type="synonym">Brachionus muelleri</name>
    <dbReference type="NCBI Taxonomy" id="10195"/>
    <lineage>
        <taxon>Eukaryota</taxon>
        <taxon>Metazoa</taxon>
        <taxon>Spiralia</taxon>
        <taxon>Gnathifera</taxon>
        <taxon>Rotifera</taxon>
        <taxon>Eurotatoria</taxon>
        <taxon>Monogononta</taxon>
        <taxon>Pseudotrocha</taxon>
        <taxon>Ploima</taxon>
        <taxon>Brachionidae</taxon>
        <taxon>Brachionus</taxon>
    </lineage>
</organism>
<keyword evidence="3" id="KW-1185">Reference proteome</keyword>
<feature type="signal peptide" evidence="1">
    <location>
        <begin position="1"/>
        <end position="20"/>
    </location>
</feature>
<dbReference type="STRING" id="10195.A0A3M7T5Y0"/>
<gene>
    <name evidence="2" type="ORF">BpHYR1_047401</name>
</gene>
<protein>
    <submittedName>
        <fullName evidence="2">Cyclic nucleotide-binding</fullName>
    </submittedName>
</protein>
<reference evidence="2 3" key="1">
    <citation type="journal article" date="2018" name="Sci. Rep.">
        <title>Genomic signatures of local adaptation to the degree of environmental predictability in rotifers.</title>
        <authorList>
            <person name="Franch-Gras L."/>
            <person name="Hahn C."/>
            <person name="Garcia-Roger E.M."/>
            <person name="Carmona M.J."/>
            <person name="Serra M."/>
            <person name="Gomez A."/>
        </authorList>
    </citation>
    <scope>NUCLEOTIDE SEQUENCE [LARGE SCALE GENOMIC DNA]</scope>
    <source>
        <strain evidence="2">HYR1</strain>
    </source>
</reference>
<dbReference type="Proteomes" id="UP000276133">
    <property type="component" value="Unassembled WGS sequence"/>
</dbReference>
<comment type="caution">
    <text evidence="2">The sequence shown here is derived from an EMBL/GenBank/DDBJ whole genome shotgun (WGS) entry which is preliminary data.</text>
</comment>
<evidence type="ECO:0000256" key="1">
    <source>
        <dbReference type="SAM" id="SignalP"/>
    </source>
</evidence>